<evidence type="ECO:0000313" key="3">
    <source>
        <dbReference type="EMBL" id="SON51426.1"/>
    </source>
</evidence>
<dbReference type="Proteomes" id="UP000235828">
    <property type="component" value="Chromosome A"/>
</dbReference>
<accession>A0A2N8ZHT3</accession>
<dbReference type="Pfam" id="PF06276">
    <property type="entry name" value="FhuF"/>
    <property type="match status" value="1"/>
</dbReference>
<name>A0A2N8ZHT3_9VIBR</name>
<evidence type="ECO:0000259" key="1">
    <source>
        <dbReference type="Pfam" id="PF06276"/>
    </source>
</evidence>
<evidence type="ECO:0000313" key="4">
    <source>
        <dbReference type="Proteomes" id="UP000235828"/>
    </source>
</evidence>
<dbReference type="InterPro" id="IPR022770">
    <property type="entry name" value="IucA/IucC-like_C"/>
</dbReference>
<feature type="domain" description="Aerobactin siderophore biosynthesis IucA/IucC-like C-terminal" evidence="1">
    <location>
        <begin position="84"/>
        <end position="201"/>
    </location>
</feature>
<organism evidence="3 4">
    <name type="scientific">Vibrio tapetis subsp. tapetis</name>
    <dbReference type="NCBI Taxonomy" id="1671868"/>
    <lineage>
        <taxon>Bacteria</taxon>
        <taxon>Pseudomonadati</taxon>
        <taxon>Pseudomonadota</taxon>
        <taxon>Gammaproteobacteria</taxon>
        <taxon>Vibrionales</taxon>
        <taxon>Vibrionaceae</taxon>
        <taxon>Vibrio</taxon>
    </lineage>
</organism>
<evidence type="ECO:0008006" key="5">
    <source>
        <dbReference type="Google" id="ProtNLM"/>
    </source>
</evidence>
<dbReference type="AlphaFoldDB" id="A0A2N8ZHT3"/>
<keyword evidence="4" id="KW-1185">Reference proteome</keyword>
<feature type="domain" description="Ferric siderophore reductase C-terminal" evidence="2">
    <location>
        <begin position="247"/>
        <end position="268"/>
    </location>
</feature>
<protein>
    <recommendedName>
        <fullName evidence="5">Ferric iron reductase protein FhuF</fullName>
    </recommendedName>
</protein>
<dbReference type="GO" id="GO:0003824">
    <property type="term" value="F:catalytic activity"/>
    <property type="evidence" value="ECO:0007669"/>
    <property type="project" value="UniProtKB-ARBA"/>
</dbReference>
<dbReference type="InterPro" id="IPR024726">
    <property type="entry name" value="FhuF_C"/>
</dbReference>
<evidence type="ECO:0000259" key="2">
    <source>
        <dbReference type="Pfam" id="PF11575"/>
    </source>
</evidence>
<proteinExistence type="predicted"/>
<sequence>MSQKAKVERYREPMSSASNNGTLSDIEWETLTQLGLKKYRSESVHPLHISSRLLLDKKECLSILNAIMPELGAPDLKVTASLVIKRMAFLVLAPTLYAMSVYNKGLNLTIDNSVFEYPLNERIWQNGMPIFDTQVSLALDERAPWREGVLRQAFSEHLTPLVNVFNEVTGVSKRVLWENVAVRIFSVYERRILPNVANELKAVVEDDLRFIVNAQTHGIFSVEENPVTRFYGKRKPLAEPADPVRMRRTCCYYYKATSPEVYCSNCPLLLKKKHS</sequence>
<dbReference type="Pfam" id="PF11575">
    <property type="entry name" value="FhuF_C"/>
    <property type="match status" value="1"/>
</dbReference>
<reference evidence="3 4" key="1">
    <citation type="submission" date="2017-10" db="EMBL/GenBank/DDBJ databases">
        <authorList>
            <person name="Banno H."/>
            <person name="Chua N.-H."/>
        </authorList>
    </citation>
    <scope>NUCLEOTIDE SEQUENCE [LARGE SCALE GENOMIC DNA]</scope>
    <source>
        <strain evidence="3">Vibrio tapetis CECT4600</strain>
    </source>
</reference>
<dbReference type="GO" id="GO:0051537">
    <property type="term" value="F:2 iron, 2 sulfur cluster binding"/>
    <property type="evidence" value="ECO:0007669"/>
    <property type="project" value="InterPro"/>
</dbReference>
<gene>
    <name evidence="3" type="ORF">VTAP4600_A3479</name>
</gene>
<dbReference type="EMBL" id="LT960611">
    <property type="protein sequence ID" value="SON51426.1"/>
    <property type="molecule type" value="Genomic_DNA"/>
</dbReference>
<dbReference type="KEGG" id="vta:A3479"/>